<feature type="transmembrane region" description="Helical" evidence="1">
    <location>
        <begin position="51"/>
        <end position="68"/>
    </location>
</feature>
<evidence type="ECO:0000256" key="1">
    <source>
        <dbReference type="SAM" id="Phobius"/>
    </source>
</evidence>
<keyword evidence="1" id="KW-1133">Transmembrane helix</keyword>
<protein>
    <submittedName>
        <fullName evidence="2">Uncharacterized protein</fullName>
    </submittedName>
</protein>
<organism evidence="2">
    <name type="scientific">viral metagenome</name>
    <dbReference type="NCBI Taxonomy" id="1070528"/>
    <lineage>
        <taxon>unclassified sequences</taxon>
        <taxon>metagenomes</taxon>
        <taxon>organismal metagenomes</taxon>
    </lineage>
</organism>
<evidence type="ECO:0000313" key="2">
    <source>
        <dbReference type="EMBL" id="QHT90170.1"/>
    </source>
</evidence>
<proteinExistence type="predicted"/>
<dbReference type="AlphaFoldDB" id="A0A6C0IC71"/>
<sequence>MSSLNDTLFGPLGTQFCLYFYILSAIAFIFMVMSILGFIIQLFSKKMDMKVVLGVIMVAGTYGIVYMQNRLLYNMCNRSENAPVVGGTK</sequence>
<keyword evidence="1" id="KW-0812">Transmembrane</keyword>
<keyword evidence="1" id="KW-0472">Membrane</keyword>
<name>A0A6C0IC71_9ZZZZ</name>
<reference evidence="2" key="1">
    <citation type="journal article" date="2020" name="Nature">
        <title>Giant virus diversity and host interactions through global metagenomics.</title>
        <authorList>
            <person name="Schulz F."/>
            <person name="Roux S."/>
            <person name="Paez-Espino D."/>
            <person name="Jungbluth S."/>
            <person name="Walsh D.A."/>
            <person name="Denef V.J."/>
            <person name="McMahon K.D."/>
            <person name="Konstantinidis K.T."/>
            <person name="Eloe-Fadrosh E.A."/>
            <person name="Kyrpides N.C."/>
            <person name="Woyke T."/>
        </authorList>
    </citation>
    <scope>NUCLEOTIDE SEQUENCE</scope>
    <source>
        <strain evidence="2">GVMAG-M-3300023184-68</strain>
    </source>
</reference>
<dbReference type="EMBL" id="MN740153">
    <property type="protein sequence ID" value="QHT90170.1"/>
    <property type="molecule type" value="Genomic_DNA"/>
</dbReference>
<feature type="transmembrane region" description="Helical" evidence="1">
    <location>
        <begin position="18"/>
        <end position="39"/>
    </location>
</feature>
<accession>A0A6C0IC71</accession>